<evidence type="ECO:0000313" key="2">
    <source>
        <dbReference type="EMBL" id="MBB6092917.1"/>
    </source>
</evidence>
<comment type="caution">
    <text evidence="2">The sequence shown here is derived from an EMBL/GenBank/DDBJ whole genome shotgun (WGS) entry which is preliminary data.</text>
</comment>
<feature type="transmembrane region" description="Helical" evidence="1">
    <location>
        <begin position="80"/>
        <end position="99"/>
    </location>
</feature>
<sequence length="113" mass="12270">MSKLPERVYFALAIVGLGLTWYFNFLFFAGGGSIAPDSFLPSAFANPLTASITLDVYWSALVFSIWIVTERSAPLAPAPWIFVVLCFGIGLAFALPLYLGRHAQLRRVGAVAS</sequence>
<dbReference type="Proteomes" id="UP000588068">
    <property type="component" value="Unassembled WGS sequence"/>
</dbReference>
<protein>
    <recommendedName>
        <fullName evidence="4">DUF2834 domain-containing protein</fullName>
    </recommendedName>
</protein>
<dbReference type="EMBL" id="JACHHZ010000002">
    <property type="protein sequence ID" value="MBB6092917.1"/>
    <property type="molecule type" value="Genomic_DNA"/>
</dbReference>
<feature type="transmembrane region" description="Helical" evidence="1">
    <location>
        <begin position="7"/>
        <end position="28"/>
    </location>
</feature>
<accession>A0A841HIS4</accession>
<gene>
    <name evidence="2" type="ORF">HNQ60_001795</name>
</gene>
<proteinExistence type="predicted"/>
<dbReference type="Pfam" id="PF11196">
    <property type="entry name" value="DUF2834"/>
    <property type="match status" value="1"/>
</dbReference>
<keyword evidence="1" id="KW-0812">Transmembrane</keyword>
<organism evidence="2 3">
    <name type="scientific">Povalibacter uvarum</name>
    <dbReference type="NCBI Taxonomy" id="732238"/>
    <lineage>
        <taxon>Bacteria</taxon>
        <taxon>Pseudomonadati</taxon>
        <taxon>Pseudomonadota</taxon>
        <taxon>Gammaproteobacteria</taxon>
        <taxon>Steroidobacterales</taxon>
        <taxon>Steroidobacteraceae</taxon>
        <taxon>Povalibacter</taxon>
    </lineage>
</organism>
<evidence type="ECO:0000256" key="1">
    <source>
        <dbReference type="SAM" id="Phobius"/>
    </source>
</evidence>
<dbReference type="AlphaFoldDB" id="A0A841HIS4"/>
<evidence type="ECO:0008006" key="4">
    <source>
        <dbReference type="Google" id="ProtNLM"/>
    </source>
</evidence>
<keyword evidence="1" id="KW-1133">Transmembrane helix</keyword>
<name>A0A841HIS4_9GAMM</name>
<dbReference type="InterPro" id="IPR021362">
    <property type="entry name" value="DUF2834"/>
</dbReference>
<reference evidence="2 3" key="1">
    <citation type="submission" date="2020-08" db="EMBL/GenBank/DDBJ databases">
        <title>Genomic Encyclopedia of Type Strains, Phase IV (KMG-IV): sequencing the most valuable type-strain genomes for metagenomic binning, comparative biology and taxonomic classification.</title>
        <authorList>
            <person name="Goeker M."/>
        </authorList>
    </citation>
    <scope>NUCLEOTIDE SEQUENCE [LARGE SCALE GENOMIC DNA]</scope>
    <source>
        <strain evidence="2 3">DSM 26723</strain>
    </source>
</reference>
<feature type="transmembrane region" description="Helical" evidence="1">
    <location>
        <begin position="48"/>
        <end position="68"/>
    </location>
</feature>
<keyword evidence="3" id="KW-1185">Reference proteome</keyword>
<evidence type="ECO:0000313" key="3">
    <source>
        <dbReference type="Proteomes" id="UP000588068"/>
    </source>
</evidence>
<keyword evidence="1" id="KW-0472">Membrane</keyword>
<dbReference type="RefSeq" id="WP_184330797.1">
    <property type="nucleotide sequence ID" value="NZ_JACHHZ010000002.1"/>
</dbReference>